<evidence type="ECO:0000313" key="15">
    <source>
        <dbReference type="Proteomes" id="UP000602442"/>
    </source>
</evidence>
<dbReference type="EC" id="6.1.1.19" evidence="9"/>
<evidence type="ECO:0000256" key="4">
    <source>
        <dbReference type="ARBA" id="ARBA00022741"/>
    </source>
</evidence>
<evidence type="ECO:0000259" key="12">
    <source>
        <dbReference type="SMART" id="SM00836"/>
    </source>
</evidence>
<dbReference type="Pfam" id="PF00750">
    <property type="entry name" value="tRNA-synt_1d"/>
    <property type="match status" value="1"/>
</dbReference>
<evidence type="ECO:0000256" key="6">
    <source>
        <dbReference type="ARBA" id="ARBA00022917"/>
    </source>
</evidence>
<feature type="region of interest" description="Disordered" evidence="11">
    <location>
        <begin position="26"/>
        <end position="48"/>
    </location>
</feature>
<dbReference type="HAMAP" id="MF_00123">
    <property type="entry name" value="Arg_tRNA_synth"/>
    <property type="match status" value="1"/>
</dbReference>
<dbReference type="SMART" id="SM01016">
    <property type="entry name" value="Arg_tRNA_synt_N"/>
    <property type="match status" value="1"/>
</dbReference>
<comment type="subunit">
    <text evidence="9">Monomer.</text>
</comment>
<dbReference type="InterPro" id="IPR005148">
    <property type="entry name" value="Arg-tRNA-synth_N"/>
</dbReference>
<organism evidence="14 15">
    <name type="scientific">Aurantiacibacter sediminis</name>
    <dbReference type="NCBI Taxonomy" id="2793064"/>
    <lineage>
        <taxon>Bacteria</taxon>
        <taxon>Pseudomonadati</taxon>
        <taxon>Pseudomonadota</taxon>
        <taxon>Alphaproteobacteria</taxon>
        <taxon>Sphingomonadales</taxon>
        <taxon>Erythrobacteraceae</taxon>
        <taxon>Aurantiacibacter</taxon>
    </lineage>
</organism>
<proteinExistence type="inferred from homology"/>
<comment type="similarity">
    <text evidence="1 9 10">Belongs to the class-I aminoacyl-tRNA synthetase family.</text>
</comment>
<dbReference type="Pfam" id="PF03485">
    <property type="entry name" value="Arg_tRNA_synt_N"/>
    <property type="match status" value="1"/>
</dbReference>
<dbReference type="RefSeq" id="WP_197922124.1">
    <property type="nucleotide sequence ID" value="NZ_CAWPTA010000009.1"/>
</dbReference>
<evidence type="ECO:0000256" key="2">
    <source>
        <dbReference type="ARBA" id="ARBA00022490"/>
    </source>
</evidence>
<feature type="domain" description="Arginyl tRNA synthetase N-terminal" evidence="13">
    <location>
        <begin position="9"/>
        <end position="98"/>
    </location>
</feature>
<evidence type="ECO:0000256" key="11">
    <source>
        <dbReference type="SAM" id="MobiDB-lite"/>
    </source>
</evidence>
<evidence type="ECO:0000256" key="9">
    <source>
        <dbReference type="HAMAP-Rule" id="MF_00123"/>
    </source>
</evidence>
<name>A0ABS0N6E5_9SPHN</name>
<dbReference type="PROSITE" id="PS00178">
    <property type="entry name" value="AA_TRNA_LIGASE_I"/>
    <property type="match status" value="1"/>
</dbReference>
<dbReference type="InterPro" id="IPR008909">
    <property type="entry name" value="DALR_anticod-bd"/>
</dbReference>
<evidence type="ECO:0000313" key="14">
    <source>
        <dbReference type="EMBL" id="MBH5323338.1"/>
    </source>
</evidence>
<keyword evidence="3 9" id="KW-0436">Ligase</keyword>
<keyword evidence="2 9" id="KW-0963">Cytoplasm</keyword>
<feature type="domain" description="DALR anticodon binding" evidence="12">
    <location>
        <begin position="459"/>
        <end position="582"/>
    </location>
</feature>
<feature type="short sequence motif" description="'HIGH' region" evidence="9">
    <location>
        <begin position="135"/>
        <end position="145"/>
    </location>
</feature>
<evidence type="ECO:0000256" key="3">
    <source>
        <dbReference type="ARBA" id="ARBA00022598"/>
    </source>
</evidence>
<evidence type="ECO:0000256" key="7">
    <source>
        <dbReference type="ARBA" id="ARBA00023146"/>
    </source>
</evidence>
<comment type="catalytic activity">
    <reaction evidence="8 9">
        <text>tRNA(Arg) + L-arginine + ATP = L-arginyl-tRNA(Arg) + AMP + diphosphate</text>
        <dbReference type="Rhea" id="RHEA:20301"/>
        <dbReference type="Rhea" id="RHEA-COMP:9658"/>
        <dbReference type="Rhea" id="RHEA-COMP:9673"/>
        <dbReference type="ChEBI" id="CHEBI:30616"/>
        <dbReference type="ChEBI" id="CHEBI:32682"/>
        <dbReference type="ChEBI" id="CHEBI:33019"/>
        <dbReference type="ChEBI" id="CHEBI:78442"/>
        <dbReference type="ChEBI" id="CHEBI:78513"/>
        <dbReference type="ChEBI" id="CHEBI:456215"/>
        <dbReference type="EC" id="6.1.1.19"/>
    </reaction>
</comment>
<dbReference type="Gene3D" id="1.10.730.10">
    <property type="entry name" value="Isoleucyl-tRNA Synthetase, Domain 1"/>
    <property type="match status" value="1"/>
</dbReference>
<dbReference type="Proteomes" id="UP000602442">
    <property type="component" value="Unassembled WGS sequence"/>
</dbReference>
<reference evidence="14 15" key="1">
    <citation type="submission" date="2020-11" db="EMBL/GenBank/DDBJ databases">
        <title>Erythrobacter sediminis sp. nov., a marine bacterium from a tidal flat of Garorim Bay.</title>
        <authorList>
            <person name="Kim D."/>
            <person name="Yoo Y."/>
            <person name="Kim J.-J."/>
        </authorList>
    </citation>
    <scope>NUCLEOTIDE SEQUENCE [LARGE SCALE GENOMIC DNA]</scope>
    <source>
        <strain evidence="14 15">JGD-13</strain>
    </source>
</reference>
<gene>
    <name evidence="9" type="primary">argS</name>
    <name evidence="14" type="ORF">I5L03_12165</name>
</gene>
<dbReference type="PANTHER" id="PTHR11956:SF5">
    <property type="entry name" value="ARGININE--TRNA LIGASE, CYTOPLASMIC"/>
    <property type="match status" value="1"/>
</dbReference>
<evidence type="ECO:0000259" key="13">
    <source>
        <dbReference type="SMART" id="SM01016"/>
    </source>
</evidence>
<dbReference type="InterPro" id="IPR001412">
    <property type="entry name" value="aa-tRNA-synth_I_CS"/>
</dbReference>
<dbReference type="EMBL" id="JAEANY010000004">
    <property type="protein sequence ID" value="MBH5323338.1"/>
    <property type="molecule type" value="Genomic_DNA"/>
</dbReference>
<protein>
    <recommendedName>
        <fullName evidence="9">Arginine--tRNA ligase</fullName>
        <ecNumber evidence="9">6.1.1.19</ecNumber>
    </recommendedName>
    <alternativeName>
        <fullName evidence="9">Arginyl-tRNA synthetase</fullName>
        <shortName evidence="9">ArgRS</shortName>
    </alternativeName>
</protein>
<dbReference type="CDD" id="cd00671">
    <property type="entry name" value="ArgRS_core"/>
    <property type="match status" value="1"/>
</dbReference>
<dbReference type="SUPFAM" id="SSF55190">
    <property type="entry name" value="Arginyl-tRNA synthetase (ArgRS), N-terminal 'additional' domain"/>
    <property type="match status" value="1"/>
</dbReference>
<dbReference type="InterPro" id="IPR001278">
    <property type="entry name" value="Arg-tRNA-ligase"/>
</dbReference>
<comment type="caution">
    <text evidence="14">The sequence shown here is derived from an EMBL/GenBank/DDBJ whole genome shotgun (WGS) entry which is preliminary data.</text>
</comment>
<dbReference type="InterPro" id="IPR009080">
    <property type="entry name" value="tRNAsynth_Ia_anticodon-bd"/>
</dbReference>
<dbReference type="Gene3D" id="3.40.50.620">
    <property type="entry name" value="HUPs"/>
    <property type="match status" value="1"/>
</dbReference>
<keyword evidence="6 9" id="KW-0648">Protein biosynthesis</keyword>
<dbReference type="PRINTS" id="PR01038">
    <property type="entry name" value="TRNASYNTHARG"/>
</dbReference>
<comment type="subcellular location">
    <subcellularLocation>
        <location evidence="9">Cytoplasm</location>
    </subcellularLocation>
</comment>
<dbReference type="GO" id="GO:0004814">
    <property type="term" value="F:arginine-tRNA ligase activity"/>
    <property type="evidence" value="ECO:0007669"/>
    <property type="project" value="UniProtKB-EC"/>
</dbReference>
<sequence>MSETHTLYAAFAEKIDAVLAALEAEGTLPPDTPRHNVSVEPPRDSSHGDLATNAAMVLAKQAKTNPRALAEKIVEHLDRDALIESAEIAGPGFINLRLAPIVWREEIAAIAALGDAYGKSTMGQGKRVNVEYVSANPTGPMHMGHCRGAVVGDALASLLEYAGHEVTREYYVNDAGSQVDTLARSAHLRYREALGEDIGEIPEGYYPGAYLVSVGEDAKSEFGDRYQAADEAEWLPIFRAFAVERMMDMIKSDLGKLGIEHDVFASEAALQAAKKPEAAEAWLREHDLVYDGVLEAPKGKAPPEDWEPVELPLFRSTKYGDDQDRPIKKSGGKWTYFGADLAYHMQKAEKADELIDIWGADHSGTVKRIKAAVAALSEGDGKPIPFDVKLVQMVQLLRDGEPAKMSKRSGNFVTIADMVDEVGKDVVRFSMLTRKPEAQMDFDFAKVVEASKDNPVFYVQYAHARICSILRKADEQGIEPSGYSLELLGEDDLALVKQAAQFPREVEAAARAREPHRIAFYLYDLAAAFHAFWNLGNDDAEKRIIVAQQPDLSAARLFLSAQIGQVIRNGLALLGVEAVEEL</sequence>
<dbReference type="Gene3D" id="3.30.1360.70">
    <property type="entry name" value="Arginyl tRNA synthetase N-terminal domain"/>
    <property type="match status" value="1"/>
</dbReference>
<dbReference type="SMART" id="SM00836">
    <property type="entry name" value="DALR_1"/>
    <property type="match status" value="1"/>
</dbReference>
<dbReference type="InterPro" id="IPR036695">
    <property type="entry name" value="Arg-tRNA-synth_N_sf"/>
</dbReference>
<evidence type="ECO:0000256" key="8">
    <source>
        <dbReference type="ARBA" id="ARBA00049339"/>
    </source>
</evidence>
<keyword evidence="5 9" id="KW-0067">ATP-binding</keyword>
<evidence type="ECO:0000256" key="1">
    <source>
        <dbReference type="ARBA" id="ARBA00005594"/>
    </source>
</evidence>
<dbReference type="InterPro" id="IPR035684">
    <property type="entry name" value="ArgRS_core"/>
</dbReference>
<dbReference type="SUPFAM" id="SSF52374">
    <property type="entry name" value="Nucleotidylyl transferase"/>
    <property type="match status" value="1"/>
</dbReference>
<accession>A0ABS0N6E5</accession>
<dbReference type="Pfam" id="PF05746">
    <property type="entry name" value="DALR_1"/>
    <property type="match status" value="1"/>
</dbReference>
<dbReference type="InterPro" id="IPR002300">
    <property type="entry name" value="aa-tRNA-synth_Ia"/>
</dbReference>
<dbReference type="InterPro" id="IPR014729">
    <property type="entry name" value="Rossmann-like_a/b/a_fold"/>
</dbReference>
<keyword evidence="15" id="KW-1185">Reference proteome</keyword>
<dbReference type="SUPFAM" id="SSF47323">
    <property type="entry name" value="Anticodon-binding domain of a subclass of class I aminoacyl-tRNA synthetases"/>
    <property type="match status" value="1"/>
</dbReference>
<dbReference type="Pfam" id="PF00133">
    <property type="entry name" value="tRNA-synt_1"/>
    <property type="match status" value="1"/>
</dbReference>
<keyword evidence="4 9" id="KW-0547">Nucleotide-binding</keyword>
<dbReference type="PANTHER" id="PTHR11956">
    <property type="entry name" value="ARGINYL-TRNA SYNTHETASE"/>
    <property type="match status" value="1"/>
</dbReference>
<keyword evidence="7 9" id="KW-0030">Aminoacyl-tRNA synthetase</keyword>
<evidence type="ECO:0000256" key="10">
    <source>
        <dbReference type="RuleBase" id="RU363035"/>
    </source>
</evidence>
<dbReference type="NCBIfam" id="TIGR00456">
    <property type="entry name" value="argS"/>
    <property type="match status" value="1"/>
</dbReference>
<evidence type="ECO:0000256" key="5">
    <source>
        <dbReference type="ARBA" id="ARBA00022840"/>
    </source>
</evidence>